<proteinExistence type="predicted"/>
<keyword evidence="2" id="KW-1133">Transmembrane helix</keyword>
<name>A0ABQ8UFW1_9EUKA</name>
<evidence type="ECO:0000256" key="2">
    <source>
        <dbReference type="SAM" id="Phobius"/>
    </source>
</evidence>
<feature type="transmembrane region" description="Helical" evidence="2">
    <location>
        <begin position="277"/>
        <end position="296"/>
    </location>
</feature>
<feature type="transmembrane region" description="Helical" evidence="2">
    <location>
        <begin position="122"/>
        <end position="147"/>
    </location>
</feature>
<feature type="transmembrane region" description="Helical" evidence="2">
    <location>
        <begin position="79"/>
        <end position="102"/>
    </location>
</feature>
<organism evidence="3 4">
    <name type="scientific">Paratrimastix pyriformis</name>
    <dbReference type="NCBI Taxonomy" id="342808"/>
    <lineage>
        <taxon>Eukaryota</taxon>
        <taxon>Metamonada</taxon>
        <taxon>Preaxostyla</taxon>
        <taxon>Paratrimastigidae</taxon>
        <taxon>Paratrimastix</taxon>
    </lineage>
</organism>
<evidence type="ECO:0000313" key="4">
    <source>
        <dbReference type="Proteomes" id="UP001141327"/>
    </source>
</evidence>
<feature type="transmembrane region" description="Helical" evidence="2">
    <location>
        <begin position="47"/>
        <end position="67"/>
    </location>
</feature>
<evidence type="ECO:0008006" key="5">
    <source>
        <dbReference type="Google" id="ProtNLM"/>
    </source>
</evidence>
<reference evidence="3" key="1">
    <citation type="journal article" date="2022" name="bioRxiv">
        <title>Genomics of Preaxostyla Flagellates Illuminates Evolutionary Transitions and the Path Towards Mitochondrial Loss.</title>
        <authorList>
            <person name="Novak L.V.F."/>
            <person name="Treitli S.C."/>
            <person name="Pyrih J."/>
            <person name="Halakuc P."/>
            <person name="Pipaliya S.V."/>
            <person name="Vacek V."/>
            <person name="Brzon O."/>
            <person name="Soukal P."/>
            <person name="Eme L."/>
            <person name="Dacks J.B."/>
            <person name="Karnkowska A."/>
            <person name="Elias M."/>
            <person name="Hampl V."/>
        </authorList>
    </citation>
    <scope>NUCLEOTIDE SEQUENCE</scope>
    <source>
        <strain evidence="3">RCP-MX</strain>
    </source>
</reference>
<dbReference type="Proteomes" id="UP001141327">
    <property type="component" value="Unassembled WGS sequence"/>
</dbReference>
<keyword evidence="2" id="KW-0472">Membrane</keyword>
<feature type="transmembrane region" description="Helical" evidence="2">
    <location>
        <begin position="167"/>
        <end position="186"/>
    </location>
</feature>
<accession>A0ABQ8UFW1</accession>
<keyword evidence="2" id="KW-0812">Transmembrane</keyword>
<dbReference type="EMBL" id="JAPMOS010000033">
    <property type="protein sequence ID" value="KAJ4458158.1"/>
    <property type="molecule type" value="Genomic_DNA"/>
</dbReference>
<protein>
    <recommendedName>
        <fullName evidence="5">THH1/TOM1/TOM3 domain-containing protein</fullName>
    </recommendedName>
</protein>
<feature type="transmembrane region" description="Helical" evidence="2">
    <location>
        <begin position="12"/>
        <end position="35"/>
    </location>
</feature>
<sequence>MNAGPSPPGTAALVYSLIWAVGFWGLALLTAVSWVSRCIRKHNSWKGQLALLFVFCFAVLKATKYTWRASGTFEPHNVIAELLFAFPTGFLCSCFSLLLFHWARLFSHLDGGGGLMMKILRLLLVFCNFALYIMLLLCAGVIVFFFSDPRFIDQYATARYQWTAANNIGVAFFDVCTCLAFALYGLRLARIQRIISLQSSCCTGDAMRDFIPSSCDGPRGCGMRWRFVAPRRQVLAMTAVSAVCLTVQGGLFLYDAVYLLAFNSFPSGDDNYTDPLWMLHLHRAIEMCPALILLYITRHPARSRAPTRGALNTTETDGRLEGAEGEEGRALIGTGF</sequence>
<gene>
    <name evidence="3" type="ORF">PAPYR_6114</name>
</gene>
<keyword evidence="4" id="KW-1185">Reference proteome</keyword>
<feature type="transmembrane region" description="Helical" evidence="2">
    <location>
        <begin position="234"/>
        <end position="257"/>
    </location>
</feature>
<evidence type="ECO:0000256" key="1">
    <source>
        <dbReference type="SAM" id="MobiDB-lite"/>
    </source>
</evidence>
<comment type="caution">
    <text evidence="3">The sequence shown here is derived from an EMBL/GenBank/DDBJ whole genome shotgun (WGS) entry which is preliminary data.</text>
</comment>
<evidence type="ECO:0000313" key="3">
    <source>
        <dbReference type="EMBL" id="KAJ4458158.1"/>
    </source>
</evidence>
<feature type="region of interest" description="Disordered" evidence="1">
    <location>
        <begin position="305"/>
        <end position="324"/>
    </location>
</feature>